<dbReference type="Gene3D" id="3.40.50.300">
    <property type="entry name" value="P-loop containing nucleotide triphosphate hydrolases"/>
    <property type="match status" value="1"/>
</dbReference>
<dbReference type="InterPro" id="IPR003439">
    <property type="entry name" value="ABC_transporter-like_ATP-bd"/>
</dbReference>
<dbReference type="PROSITE" id="PS50893">
    <property type="entry name" value="ABC_TRANSPORTER_2"/>
    <property type="match status" value="1"/>
</dbReference>
<evidence type="ECO:0000256" key="1">
    <source>
        <dbReference type="ARBA" id="ARBA00004651"/>
    </source>
</evidence>
<comment type="subcellular location">
    <subcellularLocation>
        <location evidence="1">Cell membrane</location>
        <topology evidence="1">Multi-pass membrane protein</topology>
    </subcellularLocation>
</comment>
<dbReference type="GO" id="GO:0015421">
    <property type="term" value="F:ABC-type oligopeptide transporter activity"/>
    <property type="evidence" value="ECO:0007669"/>
    <property type="project" value="TreeGrafter"/>
</dbReference>
<sequence>MIRRFFTYYLPHKKLFVLDFSCAVFVALLELGFPLAVQWFIDSLLPTQNWSAIVWVSIGLFVLYMTSTFAQFVVNYWGHMLGINIETDMRQQLFQHVQRQSFRFFDNTKTGHIMSRITNDLFDLGELAHHGPEDVFIALMTFLGAFWIMLTINVKLAFVSIIVMPFLILLIVFCNLKMNKAWKRMYGDIADVNARVEDSVSGVRVVQSFTNEKFENARFTKNNQRFRQAKLNAYKIMSFSSSGVYMLTRFIILIVLVYGAWLSFTGELTYGELVAFVLFINVLLRPIDKISALMELYPKGMAGFKRFTELIDMEPEVEDAKDAVEVPNLRGDIRFNDVSFRYDEHKAVLEHINLNIRAGETVAFVGPSGAGKTTICSLIPRFYDVNEGSITIDQMDIRKMTKHSLRSQIGIVQQDVFLFTGTLRENIAYGMLGATQDQIADAAKRAHLEDFINSLPFGYDTEIGERGLKLSGGQKQRIAIARMFLKNPPILILDEATSALDTETEMIIQQALTELAKDRTTLVIAHRLATIRNADKVVVVTEDGIAEEGSHDELLNKGGIFANLHRVQFSK</sequence>
<dbReference type="SMART" id="SM00382">
    <property type="entry name" value="AAA"/>
    <property type="match status" value="1"/>
</dbReference>
<feature type="transmembrane region" description="Helical" evidence="8">
    <location>
        <begin position="268"/>
        <end position="284"/>
    </location>
</feature>
<dbReference type="PROSITE" id="PS50929">
    <property type="entry name" value="ABC_TM1F"/>
    <property type="match status" value="1"/>
</dbReference>
<keyword evidence="4" id="KW-0547">Nucleotide-binding</keyword>
<evidence type="ECO:0000259" key="10">
    <source>
        <dbReference type="PROSITE" id="PS50929"/>
    </source>
</evidence>
<evidence type="ECO:0000256" key="5">
    <source>
        <dbReference type="ARBA" id="ARBA00022840"/>
    </source>
</evidence>
<name>A0A6M0Q9M0_9BACI</name>
<dbReference type="GO" id="GO:0016887">
    <property type="term" value="F:ATP hydrolysis activity"/>
    <property type="evidence" value="ECO:0007669"/>
    <property type="project" value="InterPro"/>
</dbReference>
<feature type="transmembrane region" description="Helical" evidence="8">
    <location>
        <begin position="135"/>
        <end position="152"/>
    </location>
</feature>
<dbReference type="SUPFAM" id="SSF52540">
    <property type="entry name" value="P-loop containing nucleoside triphosphate hydrolases"/>
    <property type="match status" value="1"/>
</dbReference>
<gene>
    <name evidence="11" type="ORF">G4D63_14850</name>
</gene>
<dbReference type="CDD" id="cd03251">
    <property type="entry name" value="ABCC_MsbA"/>
    <property type="match status" value="1"/>
</dbReference>
<dbReference type="InterPro" id="IPR003593">
    <property type="entry name" value="AAA+_ATPase"/>
</dbReference>
<evidence type="ECO:0000313" key="11">
    <source>
        <dbReference type="EMBL" id="NEY73015.1"/>
    </source>
</evidence>
<comment type="similarity">
    <text evidence="2">Belongs to the ABC transporter superfamily.</text>
</comment>
<comment type="caution">
    <text evidence="11">The sequence shown here is derived from an EMBL/GenBank/DDBJ whole genome shotgun (WGS) entry which is preliminary data.</text>
</comment>
<protein>
    <submittedName>
        <fullName evidence="11">ABC transporter ATP-binding protein</fullName>
    </submittedName>
</protein>
<dbReference type="AlphaFoldDB" id="A0A6M0Q9M0"/>
<dbReference type="PANTHER" id="PTHR43394:SF1">
    <property type="entry name" value="ATP-BINDING CASSETTE SUB-FAMILY B MEMBER 10, MITOCHONDRIAL"/>
    <property type="match status" value="1"/>
</dbReference>
<dbReference type="InterPro" id="IPR027417">
    <property type="entry name" value="P-loop_NTPase"/>
</dbReference>
<dbReference type="GO" id="GO:0005886">
    <property type="term" value="C:plasma membrane"/>
    <property type="evidence" value="ECO:0007669"/>
    <property type="project" value="UniProtKB-SubCell"/>
</dbReference>
<dbReference type="PANTHER" id="PTHR43394">
    <property type="entry name" value="ATP-DEPENDENT PERMEASE MDL1, MITOCHONDRIAL"/>
    <property type="match status" value="1"/>
</dbReference>
<dbReference type="PROSITE" id="PS00211">
    <property type="entry name" value="ABC_TRANSPORTER_1"/>
    <property type="match status" value="1"/>
</dbReference>
<dbReference type="InterPro" id="IPR036640">
    <property type="entry name" value="ABC1_TM_sf"/>
</dbReference>
<dbReference type="InterPro" id="IPR017871">
    <property type="entry name" value="ABC_transporter-like_CS"/>
</dbReference>
<keyword evidence="12" id="KW-1185">Reference proteome</keyword>
<dbReference type="InterPro" id="IPR039421">
    <property type="entry name" value="Type_1_exporter"/>
</dbReference>
<dbReference type="Gene3D" id="1.20.1560.10">
    <property type="entry name" value="ABC transporter type 1, transmembrane domain"/>
    <property type="match status" value="1"/>
</dbReference>
<dbReference type="EMBL" id="JAAIWM010000005">
    <property type="protein sequence ID" value="NEY73015.1"/>
    <property type="molecule type" value="Genomic_DNA"/>
</dbReference>
<accession>A0A6M0Q9M0</accession>
<evidence type="ECO:0000256" key="7">
    <source>
        <dbReference type="ARBA" id="ARBA00023136"/>
    </source>
</evidence>
<feature type="transmembrane region" description="Helical" evidence="8">
    <location>
        <begin position="53"/>
        <end position="74"/>
    </location>
</feature>
<dbReference type="FunFam" id="1.20.1560.10:FF:000053">
    <property type="entry name" value="Multidrug ABC transporter ATP-binding protein"/>
    <property type="match status" value="1"/>
</dbReference>
<dbReference type="Proteomes" id="UP000481043">
    <property type="component" value="Unassembled WGS sequence"/>
</dbReference>
<dbReference type="Pfam" id="PF00005">
    <property type="entry name" value="ABC_tran"/>
    <property type="match status" value="1"/>
</dbReference>
<keyword evidence="6 8" id="KW-1133">Transmembrane helix</keyword>
<feature type="transmembrane region" description="Helical" evidence="8">
    <location>
        <begin position="244"/>
        <end position="262"/>
    </location>
</feature>
<organism evidence="11 12">
    <name type="scientific">Bacillus mesophilus</name>
    <dbReference type="NCBI Taxonomy" id="1808955"/>
    <lineage>
        <taxon>Bacteria</taxon>
        <taxon>Bacillati</taxon>
        <taxon>Bacillota</taxon>
        <taxon>Bacilli</taxon>
        <taxon>Bacillales</taxon>
        <taxon>Bacillaceae</taxon>
        <taxon>Bacillus</taxon>
    </lineage>
</organism>
<evidence type="ECO:0000313" key="12">
    <source>
        <dbReference type="Proteomes" id="UP000481043"/>
    </source>
</evidence>
<evidence type="ECO:0000256" key="6">
    <source>
        <dbReference type="ARBA" id="ARBA00022989"/>
    </source>
</evidence>
<feature type="domain" description="ABC transmembrane type-1" evidence="10">
    <location>
        <begin position="17"/>
        <end position="299"/>
    </location>
</feature>
<feature type="domain" description="ABC transporter" evidence="9">
    <location>
        <begin position="333"/>
        <end position="567"/>
    </location>
</feature>
<evidence type="ECO:0000256" key="2">
    <source>
        <dbReference type="ARBA" id="ARBA00005417"/>
    </source>
</evidence>
<evidence type="ECO:0000259" key="9">
    <source>
        <dbReference type="PROSITE" id="PS50893"/>
    </source>
</evidence>
<evidence type="ECO:0000256" key="3">
    <source>
        <dbReference type="ARBA" id="ARBA00022692"/>
    </source>
</evidence>
<dbReference type="CDD" id="cd18549">
    <property type="entry name" value="ABC_6TM_YwjA_like"/>
    <property type="match status" value="1"/>
</dbReference>
<evidence type="ECO:0000256" key="4">
    <source>
        <dbReference type="ARBA" id="ARBA00022741"/>
    </source>
</evidence>
<proteinExistence type="inferred from homology"/>
<reference evidence="11 12" key="1">
    <citation type="submission" date="2020-02" db="EMBL/GenBank/DDBJ databases">
        <title>Bacillus aquiflavi sp. nov., isolated from yellow water of strong flavor Chinese baijiu in Yibin region of China.</title>
        <authorList>
            <person name="Xie J."/>
        </authorList>
    </citation>
    <scope>NUCLEOTIDE SEQUENCE [LARGE SCALE GENOMIC DNA]</scope>
    <source>
        <strain evidence="11 12">SA4</strain>
    </source>
</reference>
<dbReference type="RefSeq" id="WP_163180482.1">
    <property type="nucleotide sequence ID" value="NZ_JAAIWM010000005.1"/>
</dbReference>
<keyword evidence="3 8" id="KW-0812">Transmembrane</keyword>
<dbReference type="InterPro" id="IPR011527">
    <property type="entry name" value="ABC1_TM_dom"/>
</dbReference>
<feature type="transmembrane region" description="Helical" evidence="8">
    <location>
        <begin position="158"/>
        <end position="176"/>
    </location>
</feature>
<keyword evidence="5 11" id="KW-0067">ATP-binding</keyword>
<dbReference type="SUPFAM" id="SSF90123">
    <property type="entry name" value="ABC transporter transmembrane region"/>
    <property type="match status" value="1"/>
</dbReference>
<feature type="transmembrane region" description="Helical" evidence="8">
    <location>
        <begin position="20"/>
        <end position="41"/>
    </location>
</feature>
<keyword evidence="7 8" id="KW-0472">Membrane</keyword>
<dbReference type="GO" id="GO:0005524">
    <property type="term" value="F:ATP binding"/>
    <property type="evidence" value="ECO:0007669"/>
    <property type="project" value="UniProtKB-KW"/>
</dbReference>
<dbReference type="Pfam" id="PF00664">
    <property type="entry name" value="ABC_membrane"/>
    <property type="match status" value="1"/>
</dbReference>
<evidence type="ECO:0000256" key="8">
    <source>
        <dbReference type="SAM" id="Phobius"/>
    </source>
</evidence>
<dbReference type="FunFam" id="3.40.50.300:FF:000218">
    <property type="entry name" value="Multidrug ABC transporter ATP-binding protein"/>
    <property type="match status" value="1"/>
</dbReference>